<dbReference type="InterPro" id="IPR009057">
    <property type="entry name" value="Homeodomain-like_sf"/>
</dbReference>
<evidence type="ECO:0000259" key="2">
    <source>
        <dbReference type="PROSITE" id="PS51253"/>
    </source>
</evidence>
<dbReference type="OrthoDB" id="2683356at2759"/>
<accession>A0A0C3EQH4</accession>
<dbReference type="PANTHER" id="PTHR19303">
    <property type="entry name" value="TRANSPOSON"/>
    <property type="match status" value="1"/>
</dbReference>
<protein>
    <recommendedName>
        <fullName evidence="2">HTH CENPB-type domain-containing protein</fullName>
    </recommendedName>
</protein>
<feature type="domain" description="HTH CENPB-type" evidence="2">
    <location>
        <begin position="198"/>
        <end position="272"/>
    </location>
</feature>
<dbReference type="Gene3D" id="1.10.10.60">
    <property type="entry name" value="Homeodomain-like"/>
    <property type="match status" value="1"/>
</dbReference>
<sequence length="317" mass="36103">MKPVDILKKGLTKLRNQIQGRKARLEAELKANKSISEGDEEWLDNAGNIVDEERVVDVLDEASDYERGLGRLSQWEKTIVQKLVQLSGAGEKSNEPSKKRKHMTSIQFCPVDHPHTSRNEKKAAQAPEFTKKENATLAQRIEILDWHHANGGNQTKTAKHFNAIYPNLQLKQPRVSAWCKHEAAWRAEYKSSTGTGQKVKRVCQTQHPEVTEMLDLWVSKAMSEGLLLTGEVICQKWTQFANLVGVPEDERLKLSEGWLSRYKERSGLREIKCHGEVASSSPETVERERRCIQELIKKHGYKPCDIFNADETGLFYA</sequence>
<proteinExistence type="predicted"/>
<keyword evidence="4" id="KW-1185">Reference proteome</keyword>
<dbReference type="Proteomes" id="UP000053989">
    <property type="component" value="Unassembled WGS sequence"/>
</dbReference>
<evidence type="ECO:0000313" key="4">
    <source>
        <dbReference type="Proteomes" id="UP000053989"/>
    </source>
</evidence>
<dbReference type="PANTHER" id="PTHR19303:SF73">
    <property type="entry name" value="PROTEIN PDC2"/>
    <property type="match status" value="1"/>
</dbReference>
<dbReference type="AlphaFoldDB" id="A0A0C3EQH4"/>
<organism evidence="3 4">
    <name type="scientific">Scleroderma citrinum Foug A</name>
    <dbReference type="NCBI Taxonomy" id="1036808"/>
    <lineage>
        <taxon>Eukaryota</taxon>
        <taxon>Fungi</taxon>
        <taxon>Dikarya</taxon>
        <taxon>Basidiomycota</taxon>
        <taxon>Agaricomycotina</taxon>
        <taxon>Agaricomycetes</taxon>
        <taxon>Agaricomycetidae</taxon>
        <taxon>Boletales</taxon>
        <taxon>Sclerodermatineae</taxon>
        <taxon>Sclerodermataceae</taxon>
        <taxon>Scleroderma</taxon>
    </lineage>
</organism>
<dbReference type="GO" id="GO:0003677">
    <property type="term" value="F:DNA binding"/>
    <property type="evidence" value="ECO:0007669"/>
    <property type="project" value="UniProtKB-KW"/>
</dbReference>
<reference evidence="4" key="2">
    <citation type="submission" date="2015-01" db="EMBL/GenBank/DDBJ databases">
        <title>Evolutionary Origins and Diversification of the Mycorrhizal Mutualists.</title>
        <authorList>
            <consortium name="DOE Joint Genome Institute"/>
            <consortium name="Mycorrhizal Genomics Consortium"/>
            <person name="Kohler A."/>
            <person name="Kuo A."/>
            <person name="Nagy L.G."/>
            <person name="Floudas D."/>
            <person name="Copeland A."/>
            <person name="Barry K.W."/>
            <person name="Cichocki N."/>
            <person name="Veneault-Fourrey C."/>
            <person name="LaButti K."/>
            <person name="Lindquist E.A."/>
            <person name="Lipzen A."/>
            <person name="Lundell T."/>
            <person name="Morin E."/>
            <person name="Murat C."/>
            <person name="Riley R."/>
            <person name="Ohm R."/>
            <person name="Sun H."/>
            <person name="Tunlid A."/>
            <person name="Henrissat B."/>
            <person name="Grigoriev I.V."/>
            <person name="Hibbett D.S."/>
            <person name="Martin F."/>
        </authorList>
    </citation>
    <scope>NUCLEOTIDE SEQUENCE [LARGE SCALE GENOMIC DNA]</scope>
    <source>
        <strain evidence="4">Foug A</strain>
    </source>
</reference>
<dbReference type="SUPFAM" id="SSF46689">
    <property type="entry name" value="Homeodomain-like"/>
    <property type="match status" value="1"/>
</dbReference>
<dbReference type="PROSITE" id="PS51253">
    <property type="entry name" value="HTH_CENPB"/>
    <property type="match status" value="1"/>
</dbReference>
<dbReference type="HOGENOM" id="CLU_018294_4_0_1"/>
<dbReference type="InterPro" id="IPR050863">
    <property type="entry name" value="CenT-Element_Derived"/>
</dbReference>
<evidence type="ECO:0000256" key="1">
    <source>
        <dbReference type="ARBA" id="ARBA00023125"/>
    </source>
</evidence>
<dbReference type="Pfam" id="PF03221">
    <property type="entry name" value="HTH_Tnp_Tc5"/>
    <property type="match status" value="1"/>
</dbReference>
<dbReference type="InterPro" id="IPR006600">
    <property type="entry name" value="HTH_CenpB_DNA-bd_dom"/>
</dbReference>
<gene>
    <name evidence="3" type="ORF">SCLCIDRAFT_100830</name>
</gene>
<dbReference type="InParanoid" id="A0A0C3EQH4"/>
<evidence type="ECO:0000313" key="3">
    <source>
        <dbReference type="EMBL" id="KIM70404.1"/>
    </source>
</evidence>
<keyword evidence="1" id="KW-0238">DNA-binding</keyword>
<dbReference type="GO" id="GO:0005634">
    <property type="term" value="C:nucleus"/>
    <property type="evidence" value="ECO:0007669"/>
    <property type="project" value="TreeGrafter"/>
</dbReference>
<dbReference type="EMBL" id="KN822004">
    <property type="protein sequence ID" value="KIM70404.1"/>
    <property type="molecule type" value="Genomic_DNA"/>
</dbReference>
<name>A0A0C3EQH4_9AGAM</name>
<reference evidence="3 4" key="1">
    <citation type="submission" date="2014-04" db="EMBL/GenBank/DDBJ databases">
        <authorList>
            <consortium name="DOE Joint Genome Institute"/>
            <person name="Kuo A."/>
            <person name="Kohler A."/>
            <person name="Nagy L.G."/>
            <person name="Floudas D."/>
            <person name="Copeland A."/>
            <person name="Barry K.W."/>
            <person name="Cichocki N."/>
            <person name="Veneault-Fourrey C."/>
            <person name="LaButti K."/>
            <person name="Lindquist E.A."/>
            <person name="Lipzen A."/>
            <person name="Lundell T."/>
            <person name="Morin E."/>
            <person name="Murat C."/>
            <person name="Sun H."/>
            <person name="Tunlid A."/>
            <person name="Henrissat B."/>
            <person name="Grigoriev I.V."/>
            <person name="Hibbett D.S."/>
            <person name="Martin F."/>
            <person name="Nordberg H.P."/>
            <person name="Cantor M.N."/>
            <person name="Hua S.X."/>
        </authorList>
    </citation>
    <scope>NUCLEOTIDE SEQUENCE [LARGE SCALE GENOMIC DNA]</scope>
    <source>
        <strain evidence="3 4">Foug A</strain>
    </source>
</reference>
<dbReference type="STRING" id="1036808.A0A0C3EQH4"/>